<dbReference type="Proteomes" id="UP001333110">
    <property type="component" value="Unassembled WGS sequence"/>
</dbReference>
<protein>
    <submittedName>
        <fullName evidence="1">Uncharacterized protein</fullName>
    </submittedName>
</protein>
<comment type="caution">
    <text evidence="1">The sequence shown here is derived from an EMBL/GenBank/DDBJ whole genome shotgun (WGS) entry which is preliminary data.</text>
</comment>
<evidence type="ECO:0000313" key="1">
    <source>
        <dbReference type="EMBL" id="KAK4818424.1"/>
    </source>
</evidence>
<keyword evidence="2" id="KW-1185">Reference proteome</keyword>
<dbReference type="EMBL" id="JAUNZN010000007">
    <property type="protein sequence ID" value="KAK4818424.1"/>
    <property type="molecule type" value="Genomic_DNA"/>
</dbReference>
<gene>
    <name evidence="1" type="ORF">QYF61_012958</name>
</gene>
<reference evidence="1 2" key="1">
    <citation type="journal article" date="2023" name="J. Hered.">
        <title>Chromosome-level genome of the wood stork (Mycteria americana) provides insight into avian chromosome evolution.</title>
        <authorList>
            <person name="Flamio R. Jr."/>
            <person name="Ramstad K.M."/>
        </authorList>
    </citation>
    <scope>NUCLEOTIDE SEQUENCE [LARGE SCALE GENOMIC DNA]</scope>
    <source>
        <strain evidence="1">JAX WOST 10</strain>
    </source>
</reference>
<evidence type="ECO:0000313" key="2">
    <source>
        <dbReference type="Proteomes" id="UP001333110"/>
    </source>
</evidence>
<proteinExistence type="predicted"/>
<organism evidence="1 2">
    <name type="scientific">Mycteria americana</name>
    <name type="common">Wood stork</name>
    <dbReference type="NCBI Taxonomy" id="33587"/>
    <lineage>
        <taxon>Eukaryota</taxon>
        <taxon>Metazoa</taxon>
        <taxon>Chordata</taxon>
        <taxon>Craniata</taxon>
        <taxon>Vertebrata</taxon>
        <taxon>Euteleostomi</taxon>
        <taxon>Archelosauria</taxon>
        <taxon>Archosauria</taxon>
        <taxon>Dinosauria</taxon>
        <taxon>Saurischia</taxon>
        <taxon>Theropoda</taxon>
        <taxon>Coelurosauria</taxon>
        <taxon>Aves</taxon>
        <taxon>Neognathae</taxon>
        <taxon>Neoaves</taxon>
        <taxon>Aequornithes</taxon>
        <taxon>Ciconiiformes</taxon>
        <taxon>Ciconiidae</taxon>
        <taxon>Mycteria</taxon>
    </lineage>
</organism>
<name>A0AAN7N5K1_MYCAM</name>
<dbReference type="AlphaFoldDB" id="A0AAN7N5K1"/>
<accession>A0AAN7N5K1</accession>
<sequence>MFSIIRDFKIFYQFFSYKVYYKRMVTQPLPWAACSNVDNPFGEEIFPNIKTKPPLVQLEAISSCPITCYLGEETDPHLSTTSFQREIRSSLSLLFSRLNNPSSLSRSSSDLCSRAFTSFVALLWTRSSTSMSLLYSGGRTTQAEDGTMKRKNIKSCLLSLNQMEDRHQNTTEEKEKK</sequence>